<dbReference type="RefSeq" id="WP_035582924.1">
    <property type="nucleotide sequence ID" value="NZ_ARYJ01000008.1"/>
</dbReference>
<accession>A0A059FA32</accession>
<dbReference type="PATRIC" id="fig|1280952.3.peg.2563"/>
<sequence>MTQTAPHPAGFDFAAALRAGLALFLQVMIGMMLVLTAGIVAVMTAIAGVLIGTAALVMRFAGGRRARRRTEDTGQEAMTLEARRTPRGWTVE</sequence>
<evidence type="ECO:0000256" key="2">
    <source>
        <dbReference type="SAM" id="Phobius"/>
    </source>
</evidence>
<dbReference type="STRING" id="1280952.HJA_12815"/>
<gene>
    <name evidence="3" type="ORF">HJA_12815</name>
</gene>
<protein>
    <submittedName>
        <fullName evidence="3">Uncharacterized protein</fullName>
    </submittedName>
</protein>
<dbReference type="OrthoDB" id="7620110at2"/>
<evidence type="ECO:0000256" key="1">
    <source>
        <dbReference type="SAM" id="MobiDB-lite"/>
    </source>
</evidence>
<comment type="caution">
    <text evidence="3">The sequence shown here is derived from an EMBL/GenBank/DDBJ whole genome shotgun (WGS) entry which is preliminary data.</text>
</comment>
<reference evidence="3 4" key="1">
    <citation type="journal article" date="2014" name="Antonie Van Leeuwenhoek">
        <title>Hyphomonas beringensis sp. nov. and Hyphomonas chukchiensis sp. nov., isolated from surface seawater of the Bering Sea and Chukchi Sea.</title>
        <authorList>
            <person name="Li C."/>
            <person name="Lai Q."/>
            <person name="Li G."/>
            <person name="Dong C."/>
            <person name="Wang J."/>
            <person name="Liao Y."/>
            <person name="Shao Z."/>
        </authorList>
    </citation>
    <scope>NUCLEOTIDE SEQUENCE [LARGE SCALE GENOMIC DNA]</scope>
    <source>
        <strain evidence="3 4">VP2</strain>
    </source>
</reference>
<dbReference type="AlphaFoldDB" id="A0A059FA32"/>
<feature type="region of interest" description="Disordered" evidence="1">
    <location>
        <begin position="67"/>
        <end position="92"/>
    </location>
</feature>
<keyword evidence="2" id="KW-0472">Membrane</keyword>
<evidence type="ECO:0000313" key="4">
    <source>
        <dbReference type="Proteomes" id="UP000024816"/>
    </source>
</evidence>
<feature type="transmembrane region" description="Helical" evidence="2">
    <location>
        <begin position="12"/>
        <end position="33"/>
    </location>
</feature>
<keyword evidence="2" id="KW-1133">Transmembrane helix</keyword>
<organism evidence="3 4">
    <name type="scientific">Hyphomonas jannaschiana VP2</name>
    <dbReference type="NCBI Taxonomy" id="1280952"/>
    <lineage>
        <taxon>Bacteria</taxon>
        <taxon>Pseudomonadati</taxon>
        <taxon>Pseudomonadota</taxon>
        <taxon>Alphaproteobacteria</taxon>
        <taxon>Hyphomonadales</taxon>
        <taxon>Hyphomonadaceae</taxon>
        <taxon>Hyphomonas</taxon>
    </lineage>
</organism>
<feature type="transmembrane region" description="Helical" evidence="2">
    <location>
        <begin position="39"/>
        <end position="61"/>
    </location>
</feature>
<keyword evidence="2" id="KW-0812">Transmembrane</keyword>
<dbReference type="EMBL" id="ARYJ01000008">
    <property type="protein sequence ID" value="KCZ87421.1"/>
    <property type="molecule type" value="Genomic_DNA"/>
</dbReference>
<keyword evidence="4" id="KW-1185">Reference proteome</keyword>
<dbReference type="Proteomes" id="UP000024816">
    <property type="component" value="Unassembled WGS sequence"/>
</dbReference>
<proteinExistence type="predicted"/>
<evidence type="ECO:0000313" key="3">
    <source>
        <dbReference type="EMBL" id="KCZ87421.1"/>
    </source>
</evidence>
<name>A0A059FA32_9PROT</name>